<dbReference type="InterPro" id="IPR000387">
    <property type="entry name" value="Tyr_Pase_dom"/>
</dbReference>
<dbReference type="AlphaFoldDB" id="A0A0G4J117"/>
<evidence type="ECO:0000313" key="2">
    <source>
        <dbReference type="EMBL" id="CEP01044.1"/>
    </source>
</evidence>
<evidence type="ECO:0000259" key="1">
    <source>
        <dbReference type="PROSITE" id="PS50056"/>
    </source>
</evidence>
<dbReference type="Pfam" id="PF13350">
    <property type="entry name" value="Y_phosphatase3"/>
    <property type="match status" value="1"/>
</dbReference>
<gene>
    <name evidence="2" type="ORF">PBRA_008356</name>
</gene>
<dbReference type="PROSITE" id="PS50056">
    <property type="entry name" value="TYR_PHOSPHATASE_2"/>
    <property type="match status" value="1"/>
</dbReference>
<protein>
    <recommendedName>
        <fullName evidence="1">Tyrosine specific protein phosphatases domain-containing protein</fullName>
    </recommendedName>
</protein>
<dbReference type="InterPro" id="IPR029021">
    <property type="entry name" value="Prot-tyrosine_phosphatase-like"/>
</dbReference>
<dbReference type="PROSITE" id="PS00383">
    <property type="entry name" value="TYR_PHOSPHATASE_1"/>
    <property type="match status" value="1"/>
</dbReference>
<organism evidence="2 3">
    <name type="scientific">Plasmodiophora brassicae</name>
    <name type="common">Clubroot disease agent</name>
    <dbReference type="NCBI Taxonomy" id="37360"/>
    <lineage>
        <taxon>Eukaryota</taxon>
        <taxon>Sar</taxon>
        <taxon>Rhizaria</taxon>
        <taxon>Endomyxa</taxon>
        <taxon>Phytomyxea</taxon>
        <taxon>Plasmodiophorida</taxon>
        <taxon>Plasmodiophoridae</taxon>
        <taxon>Plasmodiophora</taxon>
    </lineage>
</organism>
<keyword evidence="3" id="KW-1185">Reference proteome</keyword>
<dbReference type="OrthoDB" id="9988524at2759"/>
<dbReference type="GO" id="GO:0004721">
    <property type="term" value="F:phosphoprotein phosphatase activity"/>
    <property type="evidence" value="ECO:0007669"/>
    <property type="project" value="InterPro"/>
</dbReference>
<dbReference type="InterPro" id="IPR016130">
    <property type="entry name" value="Tyr_Pase_AS"/>
</dbReference>
<sequence>MLSLLAAKTPILVHCKSGRDRTGIVVAVLVRVLFDDIDDEAIVAEYLQSDSTERRLIQQTLSVLNTTRKDWVRNYFRDKRFPVERLRNKFQQ</sequence>
<accession>A0A0G4J117</accession>
<dbReference type="Gene3D" id="3.90.190.10">
    <property type="entry name" value="Protein tyrosine phosphatase superfamily"/>
    <property type="match status" value="1"/>
</dbReference>
<feature type="domain" description="Tyrosine specific protein phosphatases" evidence="1">
    <location>
        <begin position="1"/>
        <end position="65"/>
    </location>
</feature>
<name>A0A0G4J117_PLABS</name>
<dbReference type="EMBL" id="CDSF01000107">
    <property type="protein sequence ID" value="CEP01044.1"/>
    <property type="molecule type" value="Genomic_DNA"/>
</dbReference>
<dbReference type="Proteomes" id="UP000039324">
    <property type="component" value="Unassembled WGS sequence"/>
</dbReference>
<evidence type="ECO:0000313" key="3">
    <source>
        <dbReference type="Proteomes" id="UP000039324"/>
    </source>
</evidence>
<proteinExistence type="predicted"/>
<dbReference type="InterPro" id="IPR026893">
    <property type="entry name" value="Tyr/Ser_Pase_IphP-type"/>
</dbReference>
<dbReference type="SUPFAM" id="SSF52799">
    <property type="entry name" value="(Phosphotyrosine protein) phosphatases II"/>
    <property type="match status" value="1"/>
</dbReference>
<reference evidence="2 3" key="1">
    <citation type="submission" date="2015-02" db="EMBL/GenBank/DDBJ databases">
        <authorList>
            <person name="Chooi Y.-H."/>
        </authorList>
    </citation>
    <scope>NUCLEOTIDE SEQUENCE [LARGE SCALE GENOMIC DNA]</scope>
    <source>
        <strain evidence="2">E3</strain>
    </source>
</reference>